<name>A0ABT9W4E9_9BACI</name>
<dbReference type="InterPro" id="IPR012914">
    <property type="entry name" value="PucR_dom"/>
</dbReference>
<sequence>MSLILKDVLKLRGFSKARLVAGEDGLLNIVNNATLMEVPDIFSYVNDHSLLITTLYPISNNNEAINELIPKLARLNLAGICIKPIRYIDRIPSTMINQANQLNFPIIELPEDANLSSLVTEILEVSLNKHIDLLNFRNYVHERLMNIFLRGENINSLVDNLSEIVNLPIILLDHMFKVTCLSKEIADQEVVISHPQNERDDRPIIVQIDGIEYREGSYLSYSITGGETNFGYIVVLNGDAEQKDLVVAVQQASLLIASLFYKNYAVLEKERSFQDAFIRDILQGRITSQMEMINKAMAFGWKVEFPLVVIVIKVLNDDEKRKKEIYQQIIDTQVIEKTLEEQMSLISDQSKSVYLDDSLVLFINIGPTHEMKEKAIEVGKWIINQYNDTVKLGIGISSTVRELGDLPSAYQEAHNSLKVGMIMKQPPFVTHYDDYQMFNIIKEVPDSTVLSTYIENKLGKILKHDKVSDMSLLETLIVLIEENFNAKQAAKRLFVHYNTLRYRIERIKELGINTENGLEVVEIVFAYNVYLWLRSNNGLGQGAGSFE</sequence>
<dbReference type="Proteomes" id="UP001235840">
    <property type="component" value="Unassembled WGS sequence"/>
</dbReference>
<accession>A0ABT9W4E9</accession>
<proteinExistence type="inferred from homology"/>
<dbReference type="InterPro" id="IPR042070">
    <property type="entry name" value="PucR_C-HTH_sf"/>
</dbReference>
<dbReference type="EMBL" id="JAUSTY010000019">
    <property type="protein sequence ID" value="MDQ0167730.1"/>
    <property type="molecule type" value="Genomic_DNA"/>
</dbReference>
<dbReference type="Pfam" id="PF07905">
    <property type="entry name" value="PucR"/>
    <property type="match status" value="1"/>
</dbReference>
<evidence type="ECO:0000313" key="5">
    <source>
        <dbReference type="EMBL" id="MDQ0167730.1"/>
    </source>
</evidence>
<dbReference type="InterPro" id="IPR025736">
    <property type="entry name" value="PucR_C-HTH_dom"/>
</dbReference>
<dbReference type="PANTHER" id="PTHR33744">
    <property type="entry name" value="CARBOHYDRATE DIACID REGULATOR"/>
    <property type="match status" value="1"/>
</dbReference>
<organism evidence="5 6">
    <name type="scientific">Caldalkalibacillus horti</name>
    <dbReference type="NCBI Taxonomy" id="77523"/>
    <lineage>
        <taxon>Bacteria</taxon>
        <taxon>Bacillati</taxon>
        <taxon>Bacillota</taxon>
        <taxon>Bacilli</taxon>
        <taxon>Bacillales</taxon>
        <taxon>Bacillaceae</taxon>
        <taxon>Caldalkalibacillus</taxon>
    </lineage>
</organism>
<dbReference type="Pfam" id="PF13556">
    <property type="entry name" value="HTH_30"/>
    <property type="match status" value="1"/>
</dbReference>
<protein>
    <submittedName>
        <fullName evidence="5">Purine catabolism regulator</fullName>
    </submittedName>
</protein>
<gene>
    <name evidence="5" type="ORF">J2S11_003657</name>
</gene>
<dbReference type="PANTHER" id="PTHR33744:SF1">
    <property type="entry name" value="DNA-BINDING TRANSCRIPTIONAL ACTIVATOR ADER"/>
    <property type="match status" value="1"/>
</dbReference>
<comment type="caution">
    <text evidence="5">The sequence shown here is derived from an EMBL/GenBank/DDBJ whole genome shotgun (WGS) entry which is preliminary data.</text>
</comment>
<feature type="domain" description="PucR C-terminal helix-turn-helix" evidence="3">
    <location>
        <begin position="472"/>
        <end position="527"/>
    </location>
</feature>
<reference evidence="5 6" key="1">
    <citation type="submission" date="2023-07" db="EMBL/GenBank/DDBJ databases">
        <title>Genomic Encyclopedia of Type Strains, Phase IV (KMG-IV): sequencing the most valuable type-strain genomes for metagenomic binning, comparative biology and taxonomic classification.</title>
        <authorList>
            <person name="Goeker M."/>
        </authorList>
    </citation>
    <scope>NUCLEOTIDE SEQUENCE [LARGE SCALE GENOMIC DNA]</scope>
    <source>
        <strain evidence="5 6">DSM 12751</strain>
    </source>
</reference>
<comment type="similarity">
    <text evidence="1">Belongs to the CdaR family.</text>
</comment>
<feature type="domain" description="Purine catabolism PurC-like" evidence="2">
    <location>
        <begin position="7"/>
        <end position="124"/>
    </location>
</feature>
<evidence type="ECO:0000259" key="2">
    <source>
        <dbReference type="Pfam" id="PF07905"/>
    </source>
</evidence>
<dbReference type="Pfam" id="PF17853">
    <property type="entry name" value="GGDEF_2"/>
    <property type="match status" value="1"/>
</dbReference>
<dbReference type="InterPro" id="IPR041522">
    <property type="entry name" value="CdaR_GGDEF"/>
</dbReference>
<evidence type="ECO:0000259" key="4">
    <source>
        <dbReference type="Pfam" id="PF17853"/>
    </source>
</evidence>
<evidence type="ECO:0000313" key="6">
    <source>
        <dbReference type="Proteomes" id="UP001235840"/>
    </source>
</evidence>
<keyword evidence="6" id="KW-1185">Reference proteome</keyword>
<dbReference type="RefSeq" id="WP_307396881.1">
    <property type="nucleotide sequence ID" value="NZ_BAAADK010000006.1"/>
</dbReference>
<dbReference type="Gene3D" id="1.10.10.2840">
    <property type="entry name" value="PucR C-terminal helix-turn-helix domain"/>
    <property type="match status" value="1"/>
</dbReference>
<evidence type="ECO:0000259" key="3">
    <source>
        <dbReference type="Pfam" id="PF13556"/>
    </source>
</evidence>
<dbReference type="InterPro" id="IPR051448">
    <property type="entry name" value="CdaR-like_regulators"/>
</dbReference>
<evidence type="ECO:0000256" key="1">
    <source>
        <dbReference type="ARBA" id="ARBA00006754"/>
    </source>
</evidence>
<feature type="domain" description="CdaR GGDEF-like" evidence="4">
    <location>
        <begin position="284"/>
        <end position="419"/>
    </location>
</feature>